<keyword evidence="1" id="KW-0547">Nucleotide-binding</keyword>
<dbReference type="InterPro" id="IPR000375">
    <property type="entry name" value="Dynamin_stalk"/>
</dbReference>
<dbReference type="Pfam" id="PF01031">
    <property type="entry name" value="Dynamin_M"/>
    <property type="match status" value="1"/>
</dbReference>
<name>A0A7S3ZWU9_9STRA</name>
<dbReference type="Pfam" id="PF02212">
    <property type="entry name" value="GED"/>
    <property type="match status" value="1"/>
</dbReference>
<dbReference type="Proteomes" id="UP000789595">
    <property type="component" value="Unassembled WGS sequence"/>
</dbReference>
<keyword evidence="4" id="KW-0732">Signal</keyword>
<dbReference type="InterPro" id="IPR001401">
    <property type="entry name" value="Dynamin_GTPase"/>
</dbReference>
<feature type="chain" id="PRO_5036212230" description="Dynamin-type G domain-containing protein" evidence="4">
    <location>
        <begin position="16"/>
        <end position="654"/>
    </location>
</feature>
<dbReference type="Pfam" id="PF00350">
    <property type="entry name" value="Dynamin_N"/>
    <property type="match status" value="1"/>
</dbReference>
<dbReference type="InterPro" id="IPR027417">
    <property type="entry name" value="P-loop_NTPase"/>
</dbReference>
<organism evidence="7">
    <name type="scientific">Pelagomonas calceolata</name>
    <dbReference type="NCBI Taxonomy" id="35677"/>
    <lineage>
        <taxon>Eukaryota</taxon>
        <taxon>Sar</taxon>
        <taxon>Stramenopiles</taxon>
        <taxon>Ochrophyta</taxon>
        <taxon>Pelagophyceae</taxon>
        <taxon>Pelagomonadales</taxon>
        <taxon>Pelagomonadaceae</taxon>
        <taxon>Pelagomonas</taxon>
    </lineage>
</organism>
<reference evidence="7" key="1">
    <citation type="submission" date="2021-01" db="EMBL/GenBank/DDBJ databases">
        <authorList>
            <person name="Corre E."/>
            <person name="Pelletier E."/>
            <person name="Niang G."/>
            <person name="Scheremetjew M."/>
            <person name="Finn R."/>
            <person name="Kale V."/>
            <person name="Holt S."/>
            <person name="Cochrane G."/>
            <person name="Meng A."/>
            <person name="Brown T."/>
            <person name="Cohen L."/>
        </authorList>
    </citation>
    <scope>NUCLEOTIDE SEQUENCE</scope>
    <source>
        <strain evidence="7">CCMP1756</strain>
    </source>
</reference>
<evidence type="ECO:0000256" key="4">
    <source>
        <dbReference type="SAM" id="SignalP"/>
    </source>
</evidence>
<dbReference type="GO" id="GO:0005737">
    <property type="term" value="C:cytoplasm"/>
    <property type="evidence" value="ECO:0007669"/>
    <property type="project" value="TreeGrafter"/>
</dbReference>
<dbReference type="SUPFAM" id="SSF52540">
    <property type="entry name" value="P-loop containing nucleoside triphosphate hydrolases"/>
    <property type="match status" value="1"/>
</dbReference>
<evidence type="ECO:0000313" key="7">
    <source>
        <dbReference type="EMBL" id="CAE0696641.1"/>
    </source>
</evidence>
<dbReference type="AlphaFoldDB" id="A0A7S3ZWU9"/>
<dbReference type="SMART" id="SM00053">
    <property type="entry name" value="DYNc"/>
    <property type="match status" value="1"/>
</dbReference>
<dbReference type="OrthoDB" id="5061070at2759"/>
<sequence length="654" mass="70455">MALLVAAAALATVHAATTRVAVNPTTAASEFLGLGTRPRVRALLDANEKLRRLQLQGFDFPRIVVIGDQSAGKSSVLEAISGVQLLRGTGVVTRAPIELRLSNSQETTCKASVEADGVPGWEGPCESVGEALNATMRALPGLKPSQRGARRGITEDIVHLRVTAPGAPELTLVDLPGLARVATEGQRPDVPELTRRLSKTFIEPSQSIVLVVCACNADLATAEALRLAAEADPDGERTVGVLTKPDLMDPGTESSVQDILRGKVVKLERHGYFVVRNRGQLSRNVTQGQALTDEAQYFSTHSIFGKLAQRGRFGAPALAQYLAEVLQDAIARDVPEARRLVDSKERDVIAKLQALGDAADVDPSKKRARLVRVATDFAQMVQEACSGRSDGERGLTADVLALYRGFDADVRSRAPSRNASSYSARVREAVAETRGREAFYGFPSAQVFAGLVADLVDDVRAPAERVVSDVRARVLVAGRAAAAVSARRFPALRKKLEELVGDVASEKYEAAKDSVALFLDAQRHPFAQDLLVSEEPTPRPSFRPQSRPTSSNDAFEGQVDFVARQIDRYFGIFATRVSDVIPMSADYALVQNLGRDLALRVADAAHSLSDEAVSQLLTEDPDVARQRSELRDELSRLLAARETLDDYAAGEVVA</sequence>
<evidence type="ECO:0000256" key="3">
    <source>
        <dbReference type="SAM" id="MobiDB-lite"/>
    </source>
</evidence>
<evidence type="ECO:0000313" key="9">
    <source>
        <dbReference type="Proteomes" id="UP000789595"/>
    </source>
</evidence>
<dbReference type="GO" id="GO:0005874">
    <property type="term" value="C:microtubule"/>
    <property type="evidence" value="ECO:0007669"/>
    <property type="project" value="TreeGrafter"/>
</dbReference>
<gene>
    <name evidence="7" type="ORF">PCAL00307_LOCUS12077</name>
    <name evidence="8" type="ORF">PECAL_4P11680</name>
</gene>
<dbReference type="PRINTS" id="PR00195">
    <property type="entry name" value="DYNAMIN"/>
</dbReference>
<dbReference type="EMBL" id="CAKKNE010000004">
    <property type="protein sequence ID" value="CAH0373920.1"/>
    <property type="molecule type" value="Genomic_DNA"/>
</dbReference>
<protein>
    <recommendedName>
        <fullName evidence="10">Dynamin-type G domain-containing protein</fullName>
    </recommendedName>
</protein>
<keyword evidence="2" id="KW-0342">GTP-binding</keyword>
<evidence type="ECO:0008006" key="10">
    <source>
        <dbReference type="Google" id="ProtNLM"/>
    </source>
</evidence>
<evidence type="ECO:0000313" key="8">
    <source>
        <dbReference type="EMBL" id="CAH0373920.1"/>
    </source>
</evidence>
<dbReference type="InterPro" id="IPR020850">
    <property type="entry name" value="GED_dom"/>
</dbReference>
<feature type="compositionally biased region" description="Polar residues" evidence="3">
    <location>
        <begin position="543"/>
        <end position="553"/>
    </location>
</feature>
<dbReference type="CDD" id="cd08771">
    <property type="entry name" value="DLP_1"/>
    <property type="match status" value="1"/>
</dbReference>
<dbReference type="GO" id="GO:0005525">
    <property type="term" value="F:GTP binding"/>
    <property type="evidence" value="ECO:0007669"/>
    <property type="project" value="InterPro"/>
</dbReference>
<dbReference type="Gene3D" id="1.20.120.1240">
    <property type="entry name" value="Dynamin, middle domain"/>
    <property type="match status" value="1"/>
</dbReference>
<dbReference type="InterPro" id="IPR045063">
    <property type="entry name" value="Dynamin_N"/>
</dbReference>
<dbReference type="InterPro" id="IPR030381">
    <property type="entry name" value="G_DYNAMIN_dom"/>
</dbReference>
<dbReference type="SMART" id="SM00302">
    <property type="entry name" value="GED"/>
    <property type="match status" value="1"/>
</dbReference>
<proteinExistence type="predicted"/>
<feature type="domain" description="GED" evidence="5">
    <location>
        <begin position="559"/>
        <end position="652"/>
    </location>
</feature>
<feature type="signal peptide" evidence="4">
    <location>
        <begin position="1"/>
        <end position="15"/>
    </location>
</feature>
<dbReference type="PANTHER" id="PTHR11566">
    <property type="entry name" value="DYNAMIN"/>
    <property type="match status" value="1"/>
</dbReference>
<feature type="domain" description="Dynamin-type G" evidence="6">
    <location>
        <begin position="57"/>
        <end position="335"/>
    </location>
</feature>
<evidence type="ECO:0000256" key="2">
    <source>
        <dbReference type="ARBA" id="ARBA00023134"/>
    </source>
</evidence>
<feature type="region of interest" description="Disordered" evidence="3">
    <location>
        <begin position="530"/>
        <end position="553"/>
    </location>
</feature>
<evidence type="ECO:0000259" key="6">
    <source>
        <dbReference type="PROSITE" id="PS51718"/>
    </source>
</evidence>
<dbReference type="PROSITE" id="PS51388">
    <property type="entry name" value="GED"/>
    <property type="match status" value="1"/>
</dbReference>
<dbReference type="EMBL" id="HBIW01014058">
    <property type="protein sequence ID" value="CAE0696641.1"/>
    <property type="molecule type" value="Transcribed_RNA"/>
</dbReference>
<dbReference type="InterPro" id="IPR022812">
    <property type="entry name" value="Dynamin"/>
</dbReference>
<accession>A0A7S3ZWU9</accession>
<reference evidence="8" key="2">
    <citation type="submission" date="2021-11" db="EMBL/GenBank/DDBJ databases">
        <authorList>
            <consortium name="Genoscope - CEA"/>
            <person name="William W."/>
        </authorList>
    </citation>
    <scope>NUCLEOTIDE SEQUENCE</scope>
</reference>
<dbReference type="InterPro" id="IPR003130">
    <property type="entry name" value="GED"/>
</dbReference>
<keyword evidence="9" id="KW-1185">Reference proteome</keyword>
<dbReference type="GO" id="GO:0008017">
    <property type="term" value="F:microtubule binding"/>
    <property type="evidence" value="ECO:0007669"/>
    <property type="project" value="TreeGrafter"/>
</dbReference>
<evidence type="ECO:0000259" key="5">
    <source>
        <dbReference type="PROSITE" id="PS51388"/>
    </source>
</evidence>
<evidence type="ECO:0000256" key="1">
    <source>
        <dbReference type="ARBA" id="ARBA00022741"/>
    </source>
</evidence>
<dbReference type="Gene3D" id="3.40.50.300">
    <property type="entry name" value="P-loop containing nucleotide triphosphate hydrolases"/>
    <property type="match status" value="1"/>
</dbReference>
<dbReference type="GO" id="GO:0016020">
    <property type="term" value="C:membrane"/>
    <property type="evidence" value="ECO:0007669"/>
    <property type="project" value="TreeGrafter"/>
</dbReference>
<dbReference type="GO" id="GO:0003924">
    <property type="term" value="F:GTPase activity"/>
    <property type="evidence" value="ECO:0007669"/>
    <property type="project" value="InterPro"/>
</dbReference>
<dbReference type="PROSITE" id="PS51718">
    <property type="entry name" value="G_DYNAMIN_2"/>
    <property type="match status" value="1"/>
</dbReference>